<evidence type="ECO:0000256" key="4">
    <source>
        <dbReference type="SAM" id="MobiDB-lite"/>
    </source>
</evidence>
<dbReference type="Gene3D" id="3.30.70.940">
    <property type="entry name" value="NusG, N-terminal domain"/>
    <property type="match status" value="1"/>
</dbReference>
<dbReference type="GO" id="GO:0031564">
    <property type="term" value="P:transcription antitermination"/>
    <property type="evidence" value="ECO:0007669"/>
    <property type="project" value="UniProtKB-KW"/>
</dbReference>
<dbReference type="SUPFAM" id="SSF50104">
    <property type="entry name" value="Translation proteins SH3-like domain"/>
    <property type="match status" value="1"/>
</dbReference>
<keyword evidence="3" id="KW-0804">Transcription</keyword>
<protein>
    <recommendedName>
        <fullName evidence="5">NusG-like N-terminal domain-containing protein</fullName>
    </recommendedName>
</protein>
<reference evidence="6" key="1">
    <citation type="submission" date="2021-05" db="EMBL/GenBank/DDBJ databases">
        <title>Complete genome sequence of the cellulolytic planctomycete Telmatocola sphagniphila SP2T and characterization of the first cellulase from planctomycetes.</title>
        <authorList>
            <person name="Rakitin A.L."/>
            <person name="Beletsky A.V."/>
            <person name="Naumoff D.G."/>
            <person name="Kulichevskaya I.S."/>
            <person name="Mardanov A.V."/>
            <person name="Ravin N.V."/>
            <person name="Dedysh S.N."/>
        </authorList>
    </citation>
    <scope>NUCLEOTIDE SEQUENCE</scope>
    <source>
        <strain evidence="6">SP2T</strain>
    </source>
</reference>
<evidence type="ECO:0000259" key="5">
    <source>
        <dbReference type="SMART" id="SM00738"/>
    </source>
</evidence>
<dbReference type="EMBL" id="CP074694">
    <property type="protein sequence ID" value="QVL30040.1"/>
    <property type="molecule type" value="Genomic_DNA"/>
</dbReference>
<evidence type="ECO:0000256" key="3">
    <source>
        <dbReference type="ARBA" id="ARBA00023163"/>
    </source>
</evidence>
<dbReference type="SUPFAM" id="SSF82679">
    <property type="entry name" value="N-utilization substance G protein NusG, N-terminal domain"/>
    <property type="match status" value="1"/>
</dbReference>
<feature type="domain" description="NusG-like N-terminal" evidence="5">
    <location>
        <begin position="36"/>
        <end position="146"/>
    </location>
</feature>
<keyword evidence="7" id="KW-1185">Reference proteome</keyword>
<dbReference type="SMART" id="SM00738">
    <property type="entry name" value="NGN"/>
    <property type="match status" value="1"/>
</dbReference>
<accession>A0A8E6ETG0</accession>
<dbReference type="RefSeq" id="WP_213493924.1">
    <property type="nucleotide sequence ID" value="NZ_CP074694.1"/>
</dbReference>
<dbReference type="InterPro" id="IPR014722">
    <property type="entry name" value="Rib_uL2_dom2"/>
</dbReference>
<dbReference type="InterPro" id="IPR036735">
    <property type="entry name" value="NGN_dom_sf"/>
</dbReference>
<evidence type="ECO:0000313" key="6">
    <source>
        <dbReference type="EMBL" id="QVL30040.1"/>
    </source>
</evidence>
<dbReference type="GO" id="GO:0005829">
    <property type="term" value="C:cytosol"/>
    <property type="evidence" value="ECO:0007669"/>
    <property type="project" value="TreeGrafter"/>
</dbReference>
<feature type="region of interest" description="Disordered" evidence="4">
    <location>
        <begin position="1"/>
        <end position="32"/>
    </location>
</feature>
<dbReference type="Pfam" id="PF02357">
    <property type="entry name" value="NusG"/>
    <property type="match status" value="1"/>
</dbReference>
<gene>
    <name evidence="6" type="ORF">KIH39_14320</name>
</gene>
<dbReference type="AlphaFoldDB" id="A0A8E6ETG0"/>
<evidence type="ECO:0000256" key="1">
    <source>
        <dbReference type="ARBA" id="ARBA00022814"/>
    </source>
</evidence>
<dbReference type="CDD" id="cd06091">
    <property type="entry name" value="KOW_NusG"/>
    <property type="match status" value="1"/>
</dbReference>
<name>A0A8E6ETG0_9BACT</name>
<keyword evidence="1" id="KW-0889">Transcription antitermination</keyword>
<dbReference type="PANTHER" id="PTHR30265">
    <property type="entry name" value="RHO-INTERACTING TRANSCRIPTION TERMINATION FACTOR NUSG"/>
    <property type="match status" value="1"/>
</dbReference>
<organism evidence="6 7">
    <name type="scientific">Telmatocola sphagniphila</name>
    <dbReference type="NCBI Taxonomy" id="1123043"/>
    <lineage>
        <taxon>Bacteria</taxon>
        <taxon>Pseudomonadati</taxon>
        <taxon>Planctomycetota</taxon>
        <taxon>Planctomycetia</taxon>
        <taxon>Gemmatales</taxon>
        <taxon>Gemmataceae</taxon>
    </lineage>
</organism>
<dbReference type="InterPro" id="IPR043425">
    <property type="entry name" value="NusG-like"/>
</dbReference>
<proteinExistence type="predicted"/>
<dbReference type="Proteomes" id="UP000676194">
    <property type="component" value="Chromosome"/>
</dbReference>
<evidence type="ECO:0000256" key="2">
    <source>
        <dbReference type="ARBA" id="ARBA00023015"/>
    </source>
</evidence>
<dbReference type="InterPro" id="IPR006645">
    <property type="entry name" value="NGN-like_dom"/>
</dbReference>
<dbReference type="InterPro" id="IPR047050">
    <property type="entry name" value="NGN"/>
</dbReference>
<dbReference type="PANTHER" id="PTHR30265:SF2">
    <property type="entry name" value="TRANSCRIPTION TERMINATION_ANTITERMINATION PROTEIN NUSG"/>
    <property type="match status" value="1"/>
</dbReference>
<dbReference type="CDD" id="cd09891">
    <property type="entry name" value="NGN_Bact_1"/>
    <property type="match status" value="1"/>
</dbReference>
<dbReference type="Gene3D" id="2.30.30.30">
    <property type="match status" value="1"/>
</dbReference>
<dbReference type="GO" id="GO:0006354">
    <property type="term" value="P:DNA-templated transcription elongation"/>
    <property type="evidence" value="ECO:0007669"/>
    <property type="project" value="InterPro"/>
</dbReference>
<feature type="compositionally biased region" description="Low complexity" evidence="4">
    <location>
        <begin position="20"/>
        <end position="32"/>
    </location>
</feature>
<dbReference type="InterPro" id="IPR008991">
    <property type="entry name" value="Translation_prot_SH3-like_sf"/>
</dbReference>
<keyword evidence="2" id="KW-0805">Transcription regulation</keyword>
<dbReference type="KEGG" id="tsph:KIH39_14320"/>
<sequence length="225" mass="24954">MSEPTEPTEALPENAEPQSAAPATATAVDPAAAASKKNWYVVKVQSGREDSIKAAIERRVKMDGLEEYFGRIYIPTEKYTEVRNGKRITKHRKKLAGYLMAEVEFNENILMLFRDTAGVGDFLGGSLHRAPVPMSAMDVQKMMGDEVDEEIKDAAGITKGGKIKIPYGVNDRVKVRDGTFAGMEGEVKEIIEPRDSKENPKVKVVLSIWGRPVDVDVEYWQVDPV</sequence>
<evidence type="ECO:0000313" key="7">
    <source>
        <dbReference type="Proteomes" id="UP000676194"/>
    </source>
</evidence>